<gene>
    <name evidence="1" type="ORF">CTI12_AA309550</name>
</gene>
<reference evidence="1 2" key="1">
    <citation type="journal article" date="2018" name="Mol. Plant">
        <title>The genome of Artemisia annua provides insight into the evolution of Asteraceae family and artemisinin biosynthesis.</title>
        <authorList>
            <person name="Shen Q."/>
            <person name="Zhang L."/>
            <person name="Liao Z."/>
            <person name="Wang S."/>
            <person name="Yan T."/>
            <person name="Shi P."/>
            <person name="Liu M."/>
            <person name="Fu X."/>
            <person name="Pan Q."/>
            <person name="Wang Y."/>
            <person name="Lv Z."/>
            <person name="Lu X."/>
            <person name="Zhang F."/>
            <person name="Jiang W."/>
            <person name="Ma Y."/>
            <person name="Chen M."/>
            <person name="Hao X."/>
            <person name="Li L."/>
            <person name="Tang Y."/>
            <person name="Lv G."/>
            <person name="Zhou Y."/>
            <person name="Sun X."/>
            <person name="Brodelius P.E."/>
            <person name="Rose J.K.C."/>
            <person name="Tang K."/>
        </authorList>
    </citation>
    <scope>NUCLEOTIDE SEQUENCE [LARGE SCALE GENOMIC DNA]</scope>
    <source>
        <strain evidence="2">cv. Huhao1</strain>
        <tissue evidence="1">Leaf</tissue>
    </source>
</reference>
<proteinExistence type="predicted"/>
<dbReference type="Proteomes" id="UP000245207">
    <property type="component" value="Unassembled WGS sequence"/>
</dbReference>
<dbReference type="AlphaFoldDB" id="A0A2U1N4L0"/>
<dbReference type="OrthoDB" id="6513042at2759"/>
<comment type="caution">
    <text evidence="1">The sequence shown here is derived from an EMBL/GenBank/DDBJ whole genome shotgun (WGS) entry which is preliminary data.</text>
</comment>
<keyword evidence="1" id="KW-0548">Nucleotidyltransferase</keyword>
<protein>
    <submittedName>
        <fullName evidence="1">RNA-dependent RNA polymerase, eukaryotic-type</fullName>
    </submittedName>
</protein>
<keyword evidence="1" id="KW-0808">Transferase</keyword>
<organism evidence="1 2">
    <name type="scientific">Artemisia annua</name>
    <name type="common">Sweet wormwood</name>
    <dbReference type="NCBI Taxonomy" id="35608"/>
    <lineage>
        <taxon>Eukaryota</taxon>
        <taxon>Viridiplantae</taxon>
        <taxon>Streptophyta</taxon>
        <taxon>Embryophyta</taxon>
        <taxon>Tracheophyta</taxon>
        <taxon>Spermatophyta</taxon>
        <taxon>Magnoliopsida</taxon>
        <taxon>eudicotyledons</taxon>
        <taxon>Gunneridae</taxon>
        <taxon>Pentapetalae</taxon>
        <taxon>asterids</taxon>
        <taxon>campanulids</taxon>
        <taxon>Asterales</taxon>
        <taxon>Asteraceae</taxon>
        <taxon>Asteroideae</taxon>
        <taxon>Anthemideae</taxon>
        <taxon>Artemisiinae</taxon>
        <taxon>Artemisia</taxon>
    </lineage>
</organism>
<name>A0A2U1N4L0_ARTAN</name>
<dbReference type="EMBL" id="PKPP01003637">
    <property type="protein sequence ID" value="PWA68419.1"/>
    <property type="molecule type" value="Genomic_DNA"/>
</dbReference>
<dbReference type="GO" id="GO:0003968">
    <property type="term" value="F:RNA-directed RNA polymerase activity"/>
    <property type="evidence" value="ECO:0007669"/>
    <property type="project" value="UniProtKB-KW"/>
</dbReference>
<keyword evidence="1" id="KW-0696">RNA-directed RNA polymerase</keyword>
<evidence type="ECO:0000313" key="1">
    <source>
        <dbReference type="EMBL" id="PWA68419.1"/>
    </source>
</evidence>
<accession>A0A2U1N4L0</accession>
<keyword evidence="2" id="KW-1185">Reference proteome</keyword>
<evidence type="ECO:0000313" key="2">
    <source>
        <dbReference type="Proteomes" id="UP000245207"/>
    </source>
</evidence>
<sequence length="173" mass="20193">MQPTYMQDTLYAAPIHCFTSTTKELPSMTRLRLFDGSANYCVSKSAEYIFGDQFQLLHHFKASKPWKRTHFTPSATSKKPSELLHDELEKEVVDQLFATQKQKTISIFVITLVNTLDYCPYNVIIGVLTCSETHHKLVTHDLDLQICFKMMLTLLRHINIYILVYDENIRFRQ</sequence>